<dbReference type="Proteomes" id="UP000198211">
    <property type="component" value="Unassembled WGS sequence"/>
</dbReference>
<accession>A0A225VMS2</accession>
<evidence type="ECO:0000313" key="1">
    <source>
        <dbReference type="EMBL" id="OWZ06208.1"/>
    </source>
</evidence>
<name>A0A225VMS2_9STRA</name>
<dbReference type="AlphaFoldDB" id="A0A225VMS2"/>
<gene>
    <name evidence="1" type="ORF">PHMEG_00021572</name>
</gene>
<dbReference type="PANTHER" id="PTHR24559">
    <property type="entry name" value="TRANSPOSON TY3-I GAG-POL POLYPROTEIN"/>
    <property type="match status" value="1"/>
</dbReference>
<dbReference type="InterPro" id="IPR053134">
    <property type="entry name" value="RNA-dir_DNA_polymerase"/>
</dbReference>
<organism evidence="1 2">
    <name type="scientific">Phytophthora megakarya</name>
    <dbReference type="NCBI Taxonomy" id="4795"/>
    <lineage>
        <taxon>Eukaryota</taxon>
        <taxon>Sar</taxon>
        <taxon>Stramenopiles</taxon>
        <taxon>Oomycota</taxon>
        <taxon>Peronosporomycetes</taxon>
        <taxon>Peronosporales</taxon>
        <taxon>Peronosporaceae</taxon>
        <taxon>Phytophthora</taxon>
    </lineage>
</organism>
<evidence type="ECO:0008006" key="3">
    <source>
        <dbReference type="Google" id="ProtNLM"/>
    </source>
</evidence>
<dbReference type="OrthoDB" id="92100at2759"/>
<sequence>MDEPDARELILNLLRAYSSLAGVQGECPPATTLNGEHHIDTGDAAPIEMKRRRKAQTEDAVIDSNVDAMLGADVIEHGDGAWGFQVVLVRKKDGSVQFFVDYRALNNVTRKDVYPYQG</sequence>
<dbReference type="InterPro" id="IPR043502">
    <property type="entry name" value="DNA/RNA_pol_sf"/>
</dbReference>
<proteinExistence type="predicted"/>
<dbReference type="SUPFAM" id="SSF56672">
    <property type="entry name" value="DNA/RNA polymerases"/>
    <property type="match status" value="1"/>
</dbReference>
<protein>
    <recommendedName>
        <fullName evidence="3">Reverse transcriptase</fullName>
    </recommendedName>
</protein>
<dbReference type="EMBL" id="NBNE01004063">
    <property type="protein sequence ID" value="OWZ06208.1"/>
    <property type="molecule type" value="Genomic_DNA"/>
</dbReference>
<evidence type="ECO:0000313" key="2">
    <source>
        <dbReference type="Proteomes" id="UP000198211"/>
    </source>
</evidence>
<dbReference type="PANTHER" id="PTHR24559:SF438">
    <property type="entry name" value="PEPTIDASE A2 DOMAIN-CONTAINING PROTEIN"/>
    <property type="match status" value="1"/>
</dbReference>
<keyword evidence="2" id="KW-1185">Reference proteome</keyword>
<comment type="caution">
    <text evidence="1">The sequence shown here is derived from an EMBL/GenBank/DDBJ whole genome shotgun (WGS) entry which is preliminary data.</text>
</comment>
<dbReference type="STRING" id="4795.A0A225VMS2"/>
<dbReference type="Gene3D" id="3.10.10.10">
    <property type="entry name" value="HIV Type 1 Reverse Transcriptase, subunit A, domain 1"/>
    <property type="match status" value="1"/>
</dbReference>
<reference evidence="2" key="1">
    <citation type="submission" date="2017-03" db="EMBL/GenBank/DDBJ databases">
        <title>Phytopthora megakarya and P. palmivora, two closely related causual agents of cacao black pod achieved similar genome size and gene model numbers by different mechanisms.</title>
        <authorList>
            <person name="Ali S."/>
            <person name="Shao J."/>
            <person name="Larry D.J."/>
            <person name="Kronmiller B."/>
            <person name="Shen D."/>
            <person name="Strem M.D."/>
            <person name="Melnick R.L."/>
            <person name="Guiltinan M.J."/>
            <person name="Tyler B.M."/>
            <person name="Meinhardt L.W."/>
            <person name="Bailey B.A."/>
        </authorList>
    </citation>
    <scope>NUCLEOTIDE SEQUENCE [LARGE SCALE GENOMIC DNA]</scope>
    <source>
        <strain evidence="2">zdho120</strain>
    </source>
</reference>